<dbReference type="KEGG" id="lel:PVL30_003234"/>
<dbReference type="PANTHER" id="PTHR19818">
    <property type="entry name" value="ZINC FINGER PROTEIN ZIC AND GLI"/>
    <property type="match status" value="1"/>
</dbReference>
<evidence type="ECO:0000256" key="1">
    <source>
        <dbReference type="ARBA" id="ARBA00022723"/>
    </source>
</evidence>
<dbReference type="VEuPathDB" id="FungiDB:LELG_02390"/>
<dbReference type="STRING" id="379508.A5DYF3"/>
<feature type="compositionally biased region" description="Polar residues" evidence="6">
    <location>
        <begin position="262"/>
        <end position="283"/>
    </location>
</feature>
<dbReference type="InterPro" id="IPR036236">
    <property type="entry name" value="Znf_C2H2_sf"/>
</dbReference>
<reference evidence="8 9" key="1">
    <citation type="journal article" date="2009" name="Nature">
        <title>Evolution of pathogenicity and sexual reproduction in eight Candida genomes.</title>
        <authorList>
            <person name="Butler G."/>
            <person name="Rasmussen M.D."/>
            <person name="Lin M.F."/>
            <person name="Santos M.A."/>
            <person name="Sakthikumar S."/>
            <person name="Munro C.A."/>
            <person name="Rheinbay E."/>
            <person name="Grabherr M."/>
            <person name="Forche A."/>
            <person name="Reedy J.L."/>
            <person name="Agrafioti I."/>
            <person name="Arnaud M.B."/>
            <person name="Bates S."/>
            <person name="Brown A.J."/>
            <person name="Brunke S."/>
            <person name="Costanzo M.C."/>
            <person name="Fitzpatrick D.A."/>
            <person name="de Groot P.W."/>
            <person name="Harris D."/>
            <person name="Hoyer L.L."/>
            <person name="Hube B."/>
            <person name="Klis F.M."/>
            <person name="Kodira C."/>
            <person name="Lennard N."/>
            <person name="Logue M.E."/>
            <person name="Martin R."/>
            <person name="Neiman A.M."/>
            <person name="Nikolaou E."/>
            <person name="Quail M.A."/>
            <person name="Quinn J."/>
            <person name="Santos M.C."/>
            <person name="Schmitzberger F.F."/>
            <person name="Sherlock G."/>
            <person name="Shah P."/>
            <person name="Silverstein K.A."/>
            <person name="Skrzypek M.S."/>
            <person name="Soll D."/>
            <person name="Staggs R."/>
            <person name="Stansfield I."/>
            <person name="Stumpf M.P."/>
            <person name="Sudbery P.E."/>
            <person name="Srikantha T."/>
            <person name="Zeng Q."/>
            <person name="Berman J."/>
            <person name="Berriman M."/>
            <person name="Heitman J."/>
            <person name="Gow N.A."/>
            <person name="Lorenz M.C."/>
            <person name="Birren B.W."/>
            <person name="Kellis M."/>
            <person name="Cuomo C.A."/>
        </authorList>
    </citation>
    <scope>NUCLEOTIDE SEQUENCE [LARGE SCALE GENOMIC DNA]</scope>
    <source>
        <strain evidence="9">ATCC 11503 / BCRC 21390 / CBS 2605 / JCM 1781 / NBRC 1676 / NRRL YB-4239</strain>
    </source>
</reference>
<dbReference type="GO" id="GO:0045944">
    <property type="term" value="P:positive regulation of transcription by RNA polymerase II"/>
    <property type="evidence" value="ECO:0007669"/>
    <property type="project" value="UniProtKB-ARBA"/>
</dbReference>
<dbReference type="eggNOG" id="KOG1721">
    <property type="taxonomic scope" value="Eukaryota"/>
</dbReference>
<dbReference type="InParanoid" id="A5DYF3"/>
<feature type="compositionally biased region" description="Acidic residues" evidence="6">
    <location>
        <begin position="583"/>
        <end position="611"/>
    </location>
</feature>
<protein>
    <recommendedName>
        <fullName evidence="7">C2H2-type domain-containing protein</fullName>
    </recommendedName>
</protein>
<keyword evidence="3 5" id="KW-0863">Zinc-finger</keyword>
<dbReference type="SMART" id="SM00355">
    <property type="entry name" value="ZnF_C2H2"/>
    <property type="match status" value="2"/>
</dbReference>
<feature type="region of interest" description="Disordered" evidence="6">
    <location>
        <begin position="570"/>
        <end position="687"/>
    </location>
</feature>
<evidence type="ECO:0000256" key="2">
    <source>
        <dbReference type="ARBA" id="ARBA00022737"/>
    </source>
</evidence>
<proteinExistence type="predicted"/>
<dbReference type="Pfam" id="PF00096">
    <property type="entry name" value="zf-C2H2"/>
    <property type="match status" value="2"/>
</dbReference>
<keyword evidence="2" id="KW-0677">Repeat</keyword>
<feature type="compositionally biased region" description="Low complexity" evidence="6">
    <location>
        <begin position="121"/>
        <end position="132"/>
    </location>
</feature>
<dbReference type="HOGENOM" id="CLU_033908_0_0_1"/>
<dbReference type="Proteomes" id="UP000001996">
    <property type="component" value="Unassembled WGS sequence"/>
</dbReference>
<evidence type="ECO:0000256" key="6">
    <source>
        <dbReference type="SAM" id="MobiDB-lite"/>
    </source>
</evidence>
<gene>
    <name evidence="8" type="ORF">LELG_02390</name>
</gene>
<feature type="compositionally biased region" description="Basic residues" evidence="6">
    <location>
        <begin position="238"/>
        <end position="254"/>
    </location>
</feature>
<feature type="region of interest" description="Disordered" evidence="6">
    <location>
        <begin position="84"/>
        <end position="135"/>
    </location>
</feature>
<dbReference type="InterPro" id="IPR013087">
    <property type="entry name" value="Znf_C2H2_type"/>
</dbReference>
<dbReference type="PROSITE" id="PS50157">
    <property type="entry name" value="ZINC_FINGER_C2H2_2"/>
    <property type="match status" value="2"/>
</dbReference>
<name>A5DYF3_LODEL</name>
<dbReference type="InterPro" id="IPR050329">
    <property type="entry name" value="GLI_C2H2-zinc-finger"/>
</dbReference>
<dbReference type="GO" id="GO:0008270">
    <property type="term" value="F:zinc ion binding"/>
    <property type="evidence" value="ECO:0007669"/>
    <property type="project" value="UniProtKB-KW"/>
</dbReference>
<dbReference type="GO" id="GO:0000978">
    <property type="term" value="F:RNA polymerase II cis-regulatory region sequence-specific DNA binding"/>
    <property type="evidence" value="ECO:0007669"/>
    <property type="project" value="TreeGrafter"/>
</dbReference>
<sequence>MSQLYKEILDSFDHNHQSHIASDRNTNFRQPDTRRKPLSISQITASSGSNSNSNSNLALGTQSKPISPVILPSQDHFLSNLEHFQHHQQSKQKGQGLEHTEHSPSHFEIQLAKQRSREEQVQQQQQQQQQQQRLGLPYHQQPHQVEHRQRTPQFLNRSYSQQNILSRQTPPPQQPPQQQHSNREINRAMSFTMFSPNPASPLYPSTSANSIKPSNERSNSHHNVKNIKSNKSSSPPAKKFKHDSHHNHHNHHPHNNNELFFGSSSLHQQGTSPIPTSQPIVSSTRTTLRRERTPENENEDQRFLRLARDALVATAQGINEQNRGIVDPTILDLLTRLQYASSPHGNPISNLKHLEANENGQLNVQGFYQNFPNLSNNIFTGSPHGGDGGVGLGVGAGVGAGVDTTPGGTKADEYKASEQKDETIKSAPLLNSRHHPAGNEQGWNFLIGEALHLKADSERNPMAQLENTSVDFTAAKANNARQLVSTSRKKFKGEGVRKFPCDKCSMSFRRSSDLKRHEKQHLSIPPNICEFCGKGFARKDALKRHVGTLTCKRNANKKLYIENLEHLNGRGGVGGIGAKSGDIDELSEDEVEEDEEEDGEEAEEEEDEVDGGENGNHEGIGRKTVNEYGEIGKRDDNEHDRSGGGISKNSTKKNKKLNEEQHEIEDDDEEEIQRKFPTYGYQKENWQ</sequence>
<evidence type="ECO:0000313" key="9">
    <source>
        <dbReference type="Proteomes" id="UP000001996"/>
    </source>
</evidence>
<feature type="compositionally biased region" description="Basic and acidic residues" evidence="6">
    <location>
        <begin position="96"/>
        <end position="105"/>
    </location>
</feature>
<feature type="compositionally biased region" description="Low complexity" evidence="6">
    <location>
        <begin position="43"/>
        <end position="61"/>
    </location>
</feature>
<dbReference type="GO" id="GO:0000981">
    <property type="term" value="F:DNA-binding transcription factor activity, RNA polymerase II-specific"/>
    <property type="evidence" value="ECO:0007669"/>
    <property type="project" value="TreeGrafter"/>
</dbReference>
<dbReference type="OMA" id="CPMSFRR"/>
<dbReference type="AlphaFoldDB" id="A5DYF3"/>
<feature type="domain" description="C2H2-type" evidence="7">
    <location>
        <begin position="527"/>
        <end position="554"/>
    </location>
</feature>
<evidence type="ECO:0000256" key="4">
    <source>
        <dbReference type="ARBA" id="ARBA00022833"/>
    </source>
</evidence>
<feature type="compositionally biased region" description="Low complexity" evidence="6">
    <location>
        <begin position="226"/>
        <end position="237"/>
    </location>
</feature>
<evidence type="ECO:0000259" key="7">
    <source>
        <dbReference type="PROSITE" id="PS50157"/>
    </source>
</evidence>
<dbReference type="PANTHER" id="PTHR19818:SF139">
    <property type="entry name" value="PAIR-RULE PROTEIN ODD-PAIRED"/>
    <property type="match status" value="1"/>
</dbReference>
<feature type="compositionally biased region" description="Acidic residues" evidence="6">
    <location>
        <begin position="662"/>
        <end position="671"/>
    </location>
</feature>
<feature type="compositionally biased region" description="Basic and acidic residues" evidence="6">
    <location>
        <begin position="615"/>
        <end position="642"/>
    </location>
</feature>
<dbReference type="OrthoDB" id="8922241at2759"/>
<keyword evidence="1" id="KW-0479">Metal-binding</keyword>
<dbReference type="GeneID" id="5233067"/>
<dbReference type="EMBL" id="CH981526">
    <property type="protein sequence ID" value="EDK44211.1"/>
    <property type="molecule type" value="Genomic_DNA"/>
</dbReference>
<evidence type="ECO:0000313" key="8">
    <source>
        <dbReference type="EMBL" id="EDK44211.1"/>
    </source>
</evidence>
<organism evidence="8 9">
    <name type="scientific">Lodderomyces elongisporus (strain ATCC 11503 / CBS 2605 / JCM 1781 / NBRC 1676 / NRRL YB-4239)</name>
    <name type="common">Yeast</name>
    <name type="synonym">Saccharomyces elongisporus</name>
    <dbReference type="NCBI Taxonomy" id="379508"/>
    <lineage>
        <taxon>Eukaryota</taxon>
        <taxon>Fungi</taxon>
        <taxon>Dikarya</taxon>
        <taxon>Ascomycota</taxon>
        <taxon>Saccharomycotina</taxon>
        <taxon>Pichiomycetes</taxon>
        <taxon>Debaryomycetaceae</taxon>
        <taxon>Candida/Lodderomyces clade</taxon>
        <taxon>Lodderomyces</taxon>
    </lineage>
</organism>
<keyword evidence="9" id="KW-1185">Reference proteome</keyword>
<feature type="region of interest" description="Disordered" evidence="6">
    <location>
        <begin position="192"/>
        <end position="300"/>
    </location>
</feature>
<accession>A5DYF3</accession>
<feature type="compositionally biased region" description="Polar residues" evidence="6">
    <location>
        <begin position="192"/>
        <end position="213"/>
    </location>
</feature>
<feature type="domain" description="C2H2-type" evidence="7">
    <location>
        <begin position="499"/>
        <end position="526"/>
    </location>
</feature>
<dbReference type="SUPFAM" id="SSF57667">
    <property type="entry name" value="beta-beta-alpha zinc fingers"/>
    <property type="match status" value="1"/>
</dbReference>
<dbReference type="Gene3D" id="3.30.160.60">
    <property type="entry name" value="Classic Zinc Finger"/>
    <property type="match status" value="2"/>
</dbReference>
<dbReference type="PROSITE" id="PS00028">
    <property type="entry name" value="ZINC_FINGER_C2H2_1"/>
    <property type="match status" value="1"/>
</dbReference>
<feature type="region of interest" description="Disordered" evidence="6">
    <location>
        <begin position="43"/>
        <end position="69"/>
    </location>
</feature>
<keyword evidence="4" id="KW-0862">Zinc</keyword>
<dbReference type="GO" id="GO:0005634">
    <property type="term" value="C:nucleus"/>
    <property type="evidence" value="ECO:0007669"/>
    <property type="project" value="UniProtKB-ARBA"/>
</dbReference>
<feature type="compositionally biased region" description="Basic and acidic residues" evidence="6">
    <location>
        <begin position="288"/>
        <end position="300"/>
    </location>
</feature>
<evidence type="ECO:0000256" key="3">
    <source>
        <dbReference type="ARBA" id="ARBA00022771"/>
    </source>
</evidence>
<evidence type="ECO:0000256" key="5">
    <source>
        <dbReference type="PROSITE-ProRule" id="PRU00042"/>
    </source>
</evidence>